<accession>A0ABU0LZ52</accession>
<evidence type="ECO:0000313" key="9">
    <source>
        <dbReference type="Proteomes" id="UP001240643"/>
    </source>
</evidence>
<dbReference type="InterPro" id="IPR018117">
    <property type="entry name" value="C5_DNA_meth_AS"/>
</dbReference>
<organism evidence="8 9">
    <name type="scientific">Mycoplasmoides fastidiosum</name>
    <dbReference type="NCBI Taxonomy" id="92758"/>
    <lineage>
        <taxon>Bacteria</taxon>
        <taxon>Bacillati</taxon>
        <taxon>Mycoplasmatota</taxon>
        <taxon>Mycoplasmoidales</taxon>
        <taxon>Mycoplasmoidaceae</taxon>
        <taxon>Mycoplasmoides</taxon>
    </lineage>
</organism>
<keyword evidence="9" id="KW-1185">Reference proteome</keyword>
<dbReference type="GO" id="GO:0003886">
    <property type="term" value="F:DNA (cytosine-5-)-methyltransferase activity"/>
    <property type="evidence" value="ECO:0007669"/>
    <property type="project" value="UniProtKB-EC"/>
</dbReference>
<dbReference type="PROSITE" id="PS00094">
    <property type="entry name" value="C5_MTASE_1"/>
    <property type="match status" value="1"/>
</dbReference>
<dbReference type="PRINTS" id="PR00105">
    <property type="entry name" value="C5METTRFRASE"/>
</dbReference>
<dbReference type="EC" id="2.1.1.37" evidence="7"/>
<dbReference type="Pfam" id="PF00145">
    <property type="entry name" value="DNA_methylase"/>
    <property type="match status" value="1"/>
</dbReference>
<dbReference type="InterPro" id="IPR031303">
    <property type="entry name" value="C5_meth_CS"/>
</dbReference>
<dbReference type="Gene3D" id="3.90.120.10">
    <property type="entry name" value="DNA Methylase, subunit A, domain 2"/>
    <property type="match status" value="1"/>
</dbReference>
<protein>
    <recommendedName>
        <fullName evidence="7">Cytosine-specific methyltransferase</fullName>
        <ecNumber evidence="7">2.1.1.37</ecNumber>
    </recommendedName>
</protein>
<reference evidence="8" key="1">
    <citation type="submission" date="2023-07" db="EMBL/GenBank/DDBJ databases">
        <title>Genomic Encyclopedia of Type Strains, Phase IV (KMG-IV): sequencing the most valuable type-strain genomes for metagenomic binning, comparative biology and taxonomic classification.</title>
        <authorList>
            <person name="Goeker M."/>
        </authorList>
    </citation>
    <scope>NUCLEOTIDE SEQUENCE [LARGE SCALE GENOMIC DNA]</scope>
    <source>
        <strain evidence="8">DSM 21204</strain>
    </source>
</reference>
<dbReference type="InterPro" id="IPR050390">
    <property type="entry name" value="C5-Methyltransferase"/>
</dbReference>
<comment type="caution">
    <text evidence="8">The sequence shown here is derived from an EMBL/GenBank/DDBJ whole genome shotgun (WGS) entry which is preliminary data.</text>
</comment>
<proteinExistence type="inferred from homology"/>
<evidence type="ECO:0000313" key="8">
    <source>
        <dbReference type="EMBL" id="MDQ0513984.1"/>
    </source>
</evidence>
<dbReference type="SUPFAM" id="SSF53335">
    <property type="entry name" value="S-adenosyl-L-methionine-dependent methyltransferases"/>
    <property type="match status" value="1"/>
</dbReference>
<name>A0ABU0LZ52_9BACT</name>
<evidence type="ECO:0000256" key="6">
    <source>
        <dbReference type="RuleBase" id="RU000416"/>
    </source>
</evidence>
<dbReference type="EMBL" id="JAUSWO010000001">
    <property type="protein sequence ID" value="MDQ0513984.1"/>
    <property type="molecule type" value="Genomic_DNA"/>
</dbReference>
<keyword evidence="1 5" id="KW-0489">Methyltransferase</keyword>
<dbReference type="PROSITE" id="PS00095">
    <property type="entry name" value="C5_MTASE_2"/>
    <property type="match status" value="1"/>
</dbReference>
<evidence type="ECO:0000256" key="2">
    <source>
        <dbReference type="ARBA" id="ARBA00022679"/>
    </source>
</evidence>
<dbReference type="Gene3D" id="3.40.50.150">
    <property type="entry name" value="Vaccinia Virus protein VP39"/>
    <property type="match status" value="1"/>
</dbReference>
<evidence type="ECO:0000256" key="5">
    <source>
        <dbReference type="PROSITE-ProRule" id="PRU01016"/>
    </source>
</evidence>
<keyword evidence="3 5" id="KW-0949">S-adenosyl-L-methionine</keyword>
<evidence type="ECO:0000256" key="1">
    <source>
        <dbReference type="ARBA" id="ARBA00022603"/>
    </source>
</evidence>
<dbReference type="PROSITE" id="PS51679">
    <property type="entry name" value="SAM_MT_C5"/>
    <property type="match status" value="1"/>
</dbReference>
<dbReference type="GO" id="GO:0032259">
    <property type="term" value="P:methylation"/>
    <property type="evidence" value="ECO:0007669"/>
    <property type="project" value="UniProtKB-KW"/>
</dbReference>
<comment type="catalytic activity">
    <reaction evidence="7">
        <text>a 2'-deoxycytidine in DNA + S-adenosyl-L-methionine = a 5-methyl-2'-deoxycytidine in DNA + S-adenosyl-L-homocysteine + H(+)</text>
        <dbReference type="Rhea" id="RHEA:13681"/>
        <dbReference type="Rhea" id="RHEA-COMP:11369"/>
        <dbReference type="Rhea" id="RHEA-COMP:11370"/>
        <dbReference type="ChEBI" id="CHEBI:15378"/>
        <dbReference type="ChEBI" id="CHEBI:57856"/>
        <dbReference type="ChEBI" id="CHEBI:59789"/>
        <dbReference type="ChEBI" id="CHEBI:85452"/>
        <dbReference type="ChEBI" id="CHEBI:85454"/>
        <dbReference type="EC" id="2.1.1.37"/>
    </reaction>
</comment>
<dbReference type="PANTHER" id="PTHR10629">
    <property type="entry name" value="CYTOSINE-SPECIFIC METHYLTRANSFERASE"/>
    <property type="match status" value="1"/>
</dbReference>
<dbReference type="RefSeq" id="WP_256547322.1">
    <property type="nucleotide sequence ID" value="NZ_CP101809.1"/>
</dbReference>
<dbReference type="InterPro" id="IPR029063">
    <property type="entry name" value="SAM-dependent_MTases_sf"/>
</dbReference>
<dbReference type="Proteomes" id="UP001240643">
    <property type="component" value="Unassembled WGS sequence"/>
</dbReference>
<keyword evidence="4" id="KW-0680">Restriction system</keyword>
<dbReference type="PANTHER" id="PTHR10629:SF52">
    <property type="entry name" value="DNA (CYTOSINE-5)-METHYLTRANSFERASE 1"/>
    <property type="match status" value="1"/>
</dbReference>
<dbReference type="NCBIfam" id="TIGR00675">
    <property type="entry name" value="dcm"/>
    <property type="match status" value="1"/>
</dbReference>
<keyword evidence="2 5" id="KW-0808">Transferase</keyword>
<evidence type="ECO:0000256" key="3">
    <source>
        <dbReference type="ARBA" id="ARBA00022691"/>
    </source>
</evidence>
<evidence type="ECO:0000256" key="4">
    <source>
        <dbReference type="ARBA" id="ARBA00022747"/>
    </source>
</evidence>
<gene>
    <name evidence="8" type="ORF">J2Z62_000422</name>
</gene>
<dbReference type="InterPro" id="IPR001525">
    <property type="entry name" value="C5_MeTfrase"/>
</dbReference>
<feature type="active site" evidence="5">
    <location>
        <position position="118"/>
    </location>
</feature>
<sequence>MLKIIDLFSGASGLTEGFRSKKDFKFISHIEMDESACSSLKLRNIYYYLKDKNKLSLYSDYLQGKISKSQLYAAVPAKIISDILNAEINKQTMPSIFEFIDQRLKNQNLDGIIGGPPCQAYSTIGRHGNKAKKSTDERIYLYKHYLVFLKRYKPKFFVFENVKGLISFRDVKNDLLFPQILNEFTKAGYQVNYKIINAEDFGVPQKRERLFIIGHRKDLLVNKSFFDYLDKHKETPPLLKELFAELPKIKSGESAKEYENTKTSAVIQKYIRNGTQDVLTQHDARIQNKNDLEIYKLVLKAKQKGTNLKYDGLPKKLQTHANLTSFLDRYKALDYNSISHTVVAHIAKDGHYYIHPDLKQNRSITVREAARIQGFPDNFYFENSRTAEFKQIGNAVPPILSKKIATSIIQFLKTK</sequence>
<evidence type="ECO:0000256" key="7">
    <source>
        <dbReference type="RuleBase" id="RU000417"/>
    </source>
</evidence>
<comment type="similarity">
    <text evidence="5 6">Belongs to the class I-like SAM-binding methyltransferase superfamily. C5-methyltransferase family.</text>
</comment>